<reference evidence="2" key="1">
    <citation type="submission" date="2020-01" db="EMBL/GenBank/DDBJ databases">
        <title>Genome sequence of Kobresia littledalei, the first chromosome-level genome in the family Cyperaceae.</title>
        <authorList>
            <person name="Qu G."/>
        </authorList>
    </citation>
    <scope>NUCLEOTIDE SEQUENCE</scope>
    <source>
        <strain evidence="2">C.B.Clarke</strain>
        <tissue evidence="2">Leaf</tissue>
    </source>
</reference>
<feature type="domain" description="MATH" evidence="1">
    <location>
        <begin position="33"/>
        <end position="155"/>
    </location>
</feature>
<organism evidence="2 3">
    <name type="scientific">Carex littledalei</name>
    <dbReference type="NCBI Taxonomy" id="544730"/>
    <lineage>
        <taxon>Eukaryota</taxon>
        <taxon>Viridiplantae</taxon>
        <taxon>Streptophyta</taxon>
        <taxon>Embryophyta</taxon>
        <taxon>Tracheophyta</taxon>
        <taxon>Spermatophyta</taxon>
        <taxon>Magnoliopsida</taxon>
        <taxon>Liliopsida</taxon>
        <taxon>Poales</taxon>
        <taxon>Cyperaceae</taxon>
        <taxon>Cyperoideae</taxon>
        <taxon>Cariceae</taxon>
        <taxon>Carex</taxon>
        <taxon>Carex subgen. Euthyceras</taxon>
    </lineage>
</organism>
<dbReference type="Gene3D" id="2.60.210.10">
    <property type="entry name" value="Apoptosis, Tumor Necrosis Factor Receptor Associated Protein 2, Chain A"/>
    <property type="match status" value="1"/>
</dbReference>
<evidence type="ECO:0000259" key="1">
    <source>
        <dbReference type="Pfam" id="PF22486"/>
    </source>
</evidence>
<dbReference type="PANTHER" id="PTHR26379">
    <property type="entry name" value="BTB/POZ AND MATH DOMAIN-CONTAINING PROTEIN 1"/>
    <property type="match status" value="1"/>
</dbReference>
<accession>A0A833VI76</accession>
<protein>
    <submittedName>
        <fullName evidence="2">BTB/POZ and MATH domain-containing protein 3</fullName>
    </submittedName>
</protein>
<keyword evidence="3" id="KW-1185">Reference proteome</keyword>
<dbReference type="GO" id="GO:0016567">
    <property type="term" value="P:protein ubiquitination"/>
    <property type="evidence" value="ECO:0007669"/>
    <property type="project" value="InterPro"/>
</dbReference>
<comment type="caution">
    <text evidence="2">The sequence shown here is derived from an EMBL/GenBank/DDBJ whole genome shotgun (WGS) entry which is preliminary data.</text>
</comment>
<dbReference type="PANTHER" id="PTHR26379:SF187">
    <property type="entry name" value="OS07G0655300 PROTEIN"/>
    <property type="match status" value="1"/>
</dbReference>
<dbReference type="Pfam" id="PF22486">
    <property type="entry name" value="MATH_2"/>
    <property type="match status" value="1"/>
</dbReference>
<dbReference type="InterPro" id="IPR002083">
    <property type="entry name" value="MATH/TRAF_dom"/>
</dbReference>
<evidence type="ECO:0000313" key="3">
    <source>
        <dbReference type="Proteomes" id="UP000623129"/>
    </source>
</evidence>
<gene>
    <name evidence="2" type="ORF">FCM35_KLT00320</name>
</gene>
<dbReference type="InterPro" id="IPR045005">
    <property type="entry name" value="BPM1-6"/>
</dbReference>
<dbReference type="SUPFAM" id="SSF49599">
    <property type="entry name" value="TRAF domain-like"/>
    <property type="match status" value="1"/>
</dbReference>
<dbReference type="AlphaFoldDB" id="A0A833VI76"/>
<dbReference type="CDD" id="cd00121">
    <property type="entry name" value="MATH"/>
    <property type="match status" value="1"/>
</dbReference>
<name>A0A833VI76_9POAL</name>
<sequence length="207" mass="23282">MKSTAATIDASVKDPMKPEKEVICAMETFSTVYRAKIECYTQFKSRPHDFRIDCGTFDLAGHRWAISYYPATNIHTMSITEAALHIRLLTDTNTSLTLGGEISLIDPSGKPSKVGYISKEYNKRDDGHKMSIMEKQQLDSSEYVKDNCLTFECLVRATKWSPVEVVKETPQSTITTSNFWEDLSRHMEGGKGADVSLKICNDINKPI</sequence>
<dbReference type="Proteomes" id="UP000623129">
    <property type="component" value="Unassembled WGS sequence"/>
</dbReference>
<proteinExistence type="predicted"/>
<dbReference type="EMBL" id="SWLB01000001">
    <property type="protein sequence ID" value="KAF3341682.1"/>
    <property type="molecule type" value="Genomic_DNA"/>
</dbReference>
<evidence type="ECO:0000313" key="2">
    <source>
        <dbReference type="EMBL" id="KAF3341682.1"/>
    </source>
</evidence>
<dbReference type="InterPro" id="IPR008974">
    <property type="entry name" value="TRAF-like"/>
</dbReference>